<reference evidence="2" key="2">
    <citation type="submission" date="2023-06" db="EMBL/GenBank/DDBJ databases">
        <authorList>
            <consortium name="Lawrence Berkeley National Laboratory"/>
            <person name="Haridas S."/>
            <person name="Hensen N."/>
            <person name="Bonometti L."/>
            <person name="Westerberg I."/>
            <person name="Brannstrom I.O."/>
            <person name="Guillou S."/>
            <person name="Cros-Aarteil S."/>
            <person name="Calhoun S."/>
            <person name="Kuo A."/>
            <person name="Mondo S."/>
            <person name="Pangilinan J."/>
            <person name="Riley R."/>
            <person name="Labutti K."/>
            <person name="Andreopoulos B."/>
            <person name="Lipzen A."/>
            <person name="Chen C."/>
            <person name="Yanf M."/>
            <person name="Daum C."/>
            <person name="Ng V."/>
            <person name="Clum A."/>
            <person name="Steindorff A."/>
            <person name="Ohm R."/>
            <person name="Martin F."/>
            <person name="Silar P."/>
            <person name="Natvig D."/>
            <person name="Lalanne C."/>
            <person name="Gautier V."/>
            <person name="Ament-Velasquez S.L."/>
            <person name="Kruys A."/>
            <person name="Hutchinson M.I."/>
            <person name="Powell A.J."/>
            <person name="Barry K."/>
            <person name="Miller A.N."/>
            <person name="Grigoriev I.V."/>
            <person name="Debuchy R."/>
            <person name="Gladieux P."/>
            <person name="Thoren M.H."/>
            <person name="Johannesson H."/>
        </authorList>
    </citation>
    <scope>NUCLEOTIDE SEQUENCE</scope>
    <source>
        <strain evidence="2">SMH4131-1</strain>
    </source>
</reference>
<dbReference type="EMBL" id="JAUEPO010000003">
    <property type="protein sequence ID" value="KAK3327249.1"/>
    <property type="molecule type" value="Genomic_DNA"/>
</dbReference>
<proteinExistence type="predicted"/>
<evidence type="ECO:0000313" key="2">
    <source>
        <dbReference type="EMBL" id="KAK3327249.1"/>
    </source>
</evidence>
<gene>
    <name evidence="2" type="ORF">B0T19DRAFT_157533</name>
</gene>
<dbReference type="AlphaFoldDB" id="A0AAE0ILM8"/>
<feature type="chain" id="PRO_5042232738" description="Secreted protein" evidence="1">
    <location>
        <begin position="21"/>
        <end position="75"/>
    </location>
</feature>
<keyword evidence="3" id="KW-1185">Reference proteome</keyword>
<accession>A0AAE0ILM8</accession>
<comment type="caution">
    <text evidence="2">The sequence shown here is derived from an EMBL/GenBank/DDBJ whole genome shotgun (WGS) entry which is preliminary data.</text>
</comment>
<reference evidence="2" key="1">
    <citation type="journal article" date="2023" name="Mol. Phylogenet. Evol.">
        <title>Genome-scale phylogeny and comparative genomics of the fungal order Sordariales.</title>
        <authorList>
            <person name="Hensen N."/>
            <person name="Bonometti L."/>
            <person name="Westerberg I."/>
            <person name="Brannstrom I.O."/>
            <person name="Guillou S."/>
            <person name="Cros-Aarteil S."/>
            <person name="Calhoun S."/>
            <person name="Haridas S."/>
            <person name="Kuo A."/>
            <person name="Mondo S."/>
            <person name="Pangilinan J."/>
            <person name="Riley R."/>
            <person name="LaButti K."/>
            <person name="Andreopoulos B."/>
            <person name="Lipzen A."/>
            <person name="Chen C."/>
            <person name="Yan M."/>
            <person name="Daum C."/>
            <person name="Ng V."/>
            <person name="Clum A."/>
            <person name="Steindorff A."/>
            <person name="Ohm R.A."/>
            <person name="Martin F."/>
            <person name="Silar P."/>
            <person name="Natvig D.O."/>
            <person name="Lalanne C."/>
            <person name="Gautier V."/>
            <person name="Ament-Velasquez S.L."/>
            <person name="Kruys A."/>
            <person name="Hutchinson M.I."/>
            <person name="Powell A.J."/>
            <person name="Barry K."/>
            <person name="Miller A.N."/>
            <person name="Grigoriev I.V."/>
            <person name="Debuchy R."/>
            <person name="Gladieux P."/>
            <person name="Hiltunen Thoren M."/>
            <person name="Johannesson H."/>
        </authorList>
    </citation>
    <scope>NUCLEOTIDE SEQUENCE</scope>
    <source>
        <strain evidence="2">SMH4131-1</strain>
    </source>
</reference>
<sequence length="75" mass="8088">MANTLSLPSLVSGLVGWSWCLDQRSGNCHPHLPPLTWRGSDCASIIDWVLIDPKVTIALQLPASYAILASTSRSV</sequence>
<organism evidence="2 3">
    <name type="scientific">Cercophora scortea</name>
    <dbReference type="NCBI Taxonomy" id="314031"/>
    <lineage>
        <taxon>Eukaryota</taxon>
        <taxon>Fungi</taxon>
        <taxon>Dikarya</taxon>
        <taxon>Ascomycota</taxon>
        <taxon>Pezizomycotina</taxon>
        <taxon>Sordariomycetes</taxon>
        <taxon>Sordariomycetidae</taxon>
        <taxon>Sordariales</taxon>
        <taxon>Lasiosphaeriaceae</taxon>
        <taxon>Cercophora</taxon>
    </lineage>
</organism>
<name>A0AAE0ILM8_9PEZI</name>
<keyword evidence="1" id="KW-0732">Signal</keyword>
<protein>
    <recommendedName>
        <fullName evidence="4">Secreted protein</fullName>
    </recommendedName>
</protein>
<feature type="signal peptide" evidence="1">
    <location>
        <begin position="1"/>
        <end position="20"/>
    </location>
</feature>
<evidence type="ECO:0000313" key="3">
    <source>
        <dbReference type="Proteomes" id="UP001286456"/>
    </source>
</evidence>
<dbReference type="Proteomes" id="UP001286456">
    <property type="component" value="Unassembled WGS sequence"/>
</dbReference>
<evidence type="ECO:0008006" key="4">
    <source>
        <dbReference type="Google" id="ProtNLM"/>
    </source>
</evidence>
<evidence type="ECO:0000256" key="1">
    <source>
        <dbReference type="SAM" id="SignalP"/>
    </source>
</evidence>